<dbReference type="SUPFAM" id="SSF52540">
    <property type="entry name" value="P-loop containing nucleoside triphosphate hydrolases"/>
    <property type="match status" value="1"/>
</dbReference>
<evidence type="ECO:0000256" key="1">
    <source>
        <dbReference type="ARBA" id="ARBA00005771"/>
    </source>
</evidence>
<dbReference type="AlphaFoldDB" id="A0AAJ6ZWU0"/>
<dbReference type="RefSeq" id="XP_013180692.1">
    <property type="nucleotide sequence ID" value="XM_013325238.1"/>
</dbReference>
<name>A0AAJ6ZWU0_PAPXU</name>
<organism evidence="4">
    <name type="scientific">Papilio xuthus</name>
    <name type="common">Asian swallowtail butterfly</name>
    <dbReference type="NCBI Taxonomy" id="66420"/>
    <lineage>
        <taxon>Eukaryota</taxon>
        <taxon>Metazoa</taxon>
        <taxon>Ecdysozoa</taxon>
        <taxon>Arthropoda</taxon>
        <taxon>Hexapoda</taxon>
        <taxon>Insecta</taxon>
        <taxon>Pterygota</taxon>
        <taxon>Neoptera</taxon>
        <taxon>Endopterygota</taxon>
        <taxon>Lepidoptera</taxon>
        <taxon>Glossata</taxon>
        <taxon>Ditrysia</taxon>
        <taxon>Papilionoidea</taxon>
        <taxon>Papilionidae</taxon>
        <taxon>Papilioninae</taxon>
        <taxon>Papilio</taxon>
    </lineage>
</organism>
<dbReference type="Gene3D" id="3.40.50.300">
    <property type="entry name" value="P-loop containing nucleotide triphosphate hydrolases"/>
    <property type="match status" value="1"/>
</dbReference>
<dbReference type="InterPro" id="IPR027417">
    <property type="entry name" value="P-loop_NTPase"/>
</dbReference>
<gene>
    <name evidence="4" type="primary">LOC106127185</name>
</gene>
<dbReference type="Proteomes" id="UP000694872">
    <property type="component" value="Unplaced"/>
</dbReference>
<feature type="domain" description="Sulfotransferase" evidence="3">
    <location>
        <begin position="59"/>
        <end position="332"/>
    </location>
</feature>
<evidence type="ECO:0000256" key="2">
    <source>
        <dbReference type="ARBA" id="ARBA00022679"/>
    </source>
</evidence>
<sequence length="340" mass="39601">MSSNKFPYDIHPIEESETQEVNKNFLGRYDYIRVGPKNYFLINNYKNDAANIYNMPLRPDDIFVASFPRSGTTWTQELVWLLASDLDYSKAAAIPLQARYTFLEFSMYLSKEILNAVKNENAGKEDQLKILDILSAPGSQLAAQMSSPRFLKTHLPMSLLPPTLLDSTKVLYVARNPLDVAVSYYHLNKLYKLSNYIGDFKSFWELFIKNMVNWAPYFEHLKEAWQLRHHPNMLFLFYEELSKDLPATVQRVADFLGKKITSDQLTQLCSHLSFENFKNNPSVNQDELKTLGMLSEKESFIRNGKSGGWRDYFDEEMTREAQLWIDNNLQDTDMRFPSMQ</sequence>
<dbReference type="Pfam" id="PF00685">
    <property type="entry name" value="Sulfotransfer_1"/>
    <property type="match status" value="1"/>
</dbReference>
<proteinExistence type="inferred from homology"/>
<reference evidence="4" key="1">
    <citation type="submission" date="2025-08" db="UniProtKB">
        <authorList>
            <consortium name="RefSeq"/>
        </authorList>
    </citation>
    <scope>IDENTIFICATION</scope>
</reference>
<accession>A0AAJ6ZWU0</accession>
<evidence type="ECO:0000259" key="3">
    <source>
        <dbReference type="Pfam" id="PF00685"/>
    </source>
</evidence>
<dbReference type="GeneID" id="106127185"/>
<keyword evidence="2" id="KW-0808">Transferase</keyword>
<protein>
    <submittedName>
        <fullName evidence="4">Sulfotransferase 1C4-like isoform X3</fullName>
    </submittedName>
</protein>
<dbReference type="GO" id="GO:0008146">
    <property type="term" value="F:sulfotransferase activity"/>
    <property type="evidence" value="ECO:0007669"/>
    <property type="project" value="InterPro"/>
</dbReference>
<evidence type="ECO:0000313" key="4">
    <source>
        <dbReference type="RefSeq" id="XP_013180692.1"/>
    </source>
</evidence>
<dbReference type="InterPro" id="IPR000863">
    <property type="entry name" value="Sulfotransferase_dom"/>
</dbReference>
<dbReference type="PANTHER" id="PTHR11783">
    <property type="entry name" value="SULFOTRANSFERASE SULT"/>
    <property type="match status" value="1"/>
</dbReference>
<comment type="similarity">
    <text evidence="1">Belongs to the sulfotransferase 1 family.</text>
</comment>